<evidence type="ECO:0000256" key="2">
    <source>
        <dbReference type="ARBA" id="ARBA00022448"/>
    </source>
</evidence>
<evidence type="ECO:0000313" key="4">
    <source>
        <dbReference type="EMBL" id="MBG9978264.1"/>
    </source>
</evidence>
<sequence length="196" mass="22690">MKGDNAMIEIRDLNIPFVDKKITMNFSKGYNLLTGDNGNGKTLLLDYISGIKKTKKDAIQGNESIIYINQNIYFSDRLTGMDFLKFSYGLDKKKDTKGFYQLSDIVIEREYVNMLLSKQWGMLSGGEKKFLYALILMSLEREWYILDEPFAFVDKKRKKLLNKIINIRVSQGKGIILTTHEEDETIQQSISEVFEI</sequence>
<name>A0ABS0LJ72_9LACT</name>
<dbReference type="InterPro" id="IPR003439">
    <property type="entry name" value="ABC_transporter-like_ATP-bd"/>
</dbReference>
<protein>
    <submittedName>
        <fullName evidence="4">ATP-binding cassette domain-containing protein</fullName>
    </submittedName>
</protein>
<evidence type="ECO:0000256" key="1">
    <source>
        <dbReference type="ARBA" id="ARBA00005417"/>
    </source>
</evidence>
<reference evidence="4 5" key="1">
    <citation type="submission" date="2020-07" db="EMBL/GenBank/DDBJ databases">
        <title>Facklamia lactis sp. nov., isolated from raw milk.</title>
        <authorList>
            <person name="Doll E.V."/>
            <person name="Huptas C."/>
            <person name="Staib L."/>
            <person name="Wenning M."/>
            <person name="Scherer S."/>
        </authorList>
    </citation>
    <scope>NUCLEOTIDE SEQUENCE [LARGE SCALE GENOMIC DNA]</scope>
    <source>
        <strain evidence="4 5">DSM 104272</strain>
    </source>
</reference>
<dbReference type="PANTHER" id="PTHR42734:SF17">
    <property type="entry name" value="METAL TRANSPORT SYSTEM ATP-BINDING PROTEIN TM_0124-RELATED"/>
    <property type="match status" value="1"/>
</dbReference>
<dbReference type="InterPro" id="IPR027417">
    <property type="entry name" value="P-loop_NTPase"/>
</dbReference>
<gene>
    <name evidence="4" type="ORF">HYQ42_05635</name>
</gene>
<keyword evidence="4" id="KW-0067">ATP-binding</keyword>
<keyword evidence="2" id="KW-0813">Transport</keyword>
<proteinExistence type="inferred from homology"/>
<accession>A0ABS0LJ72</accession>
<dbReference type="Gene3D" id="3.40.50.300">
    <property type="entry name" value="P-loop containing nucleotide triphosphate hydrolases"/>
    <property type="match status" value="1"/>
</dbReference>
<dbReference type="EMBL" id="JACCEL010000011">
    <property type="protein sequence ID" value="MBG9978264.1"/>
    <property type="molecule type" value="Genomic_DNA"/>
</dbReference>
<dbReference type="SUPFAM" id="SSF52540">
    <property type="entry name" value="P-loop containing nucleoside triphosphate hydrolases"/>
    <property type="match status" value="1"/>
</dbReference>
<feature type="domain" description="ABC transporter" evidence="3">
    <location>
        <begin position="22"/>
        <end position="151"/>
    </location>
</feature>
<dbReference type="Proteomes" id="UP000823401">
    <property type="component" value="Unassembled WGS sequence"/>
</dbReference>
<dbReference type="InterPro" id="IPR050153">
    <property type="entry name" value="Metal_Ion_Import_ABC"/>
</dbReference>
<organism evidence="4 5">
    <name type="scientific">Ruoffia tabacinasalis</name>
    <dbReference type="NCBI Taxonomy" id="87458"/>
    <lineage>
        <taxon>Bacteria</taxon>
        <taxon>Bacillati</taxon>
        <taxon>Bacillota</taxon>
        <taxon>Bacilli</taxon>
        <taxon>Lactobacillales</taxon>
        <taxon>Aerococcaceae</taxon>
        <taxon>Ruoffia</taxon>
    </lineage>
</organism>
<dbReference type="GO" id="GO:0005524">
    <property type="term" value="F:ATP binding"/>
    <property type="evidence" value="ECO:0007669"/>
    <property type="project" value="UniProtKB-KW"/>
</dbReference>
<dbReference type="PANTHER" id="PTHR42734">
    <property type="entry name" value="METAL TRANSPORT SYSTEM ATP-BINDING PROTEIN TM_0124-RELATED"/>
    <property type="match status" value="1"/>
</dbReference>
<keyword evidence="5" id="KW-1185">Reference proteome</keyword>
<evidence type="ECO:0000259" key="3">
    <source>
        <dbReference type="Pfam" id="PF00005"/>
    </source>
</evidence>
<evidence type="ECO:0000313" key="5">
    <source>
        <dbReference type="Proteomes" id="UP000823401"/>
    </source>
</evidence>
<comment type="caution">
    <text evidence="4">The sequence shown here is derived from an EMBL/GenBank/DDBJ whole genome shotgun (WGS) entry which is preliminary data.</text>
</comment>
<keyword evidence="4" id="KW-0547">Nucleotide-binding</keyword>
<dbReference type="Pfam" id="PF00005">
    <property type="entry name" value="ABC_tran"/>
    <property type="match status" value="1"/>
</dbReference>
<comment type="similarity">
    <text evidence="1">Belongs to the ABC transporter superfamily.</text>
</comment>